<dbReference type="PANTHER" id="PTHR32089:SF112">
    <property type="entry name" value="LYSOZYME-LIKE PROTEIN-RELATED"/>
    <property type="match status" value="1"/>
</dbReference>
<dbReference type="Pfam" id="PF00015">
    <property type="entry name" value="MCPsignal"/>
    <property type="match status" value="1"/>
</dbReference>
<dbReference type="RefSeq" id="WP_078818695.1">
    <property type="nucleotide sequence ID" value="NZ_FUYJ01000010.1"/>
</dbReference>
<comment type="subcellular location">
    <subcellularLocation>
        <location evidence="1">Cell membrane</location>
    </subcellularLocation>
</comment>
<evidence type="ECO:0000256" key="5">
    <source>
        <dbReference type="ARBA" id="ARBA00029447"/>
    </source>
</evidence>
<evidence type="ECO:0000313" key="12">
    <source>
        <dbReference type="Proteomes" id="UP000190042"/>
    </source>
</evidence>
<evidence type="ECO:0000259" key="9">
    <source>
        <dbReference type="PROSITE" id="PS50111"/>
    </source>
</evidence>
<evidence type="ECO:0000256" key="8">
    <source>
        <dbReference type="SAM" id="Phobius"/>
    </source>
</evidence>
<dbReference type="Gene3D" id="1.10.287.950">
    <property type="entry name" value="Methyl-accepting chemotaxis protein"/>
    <property type="match status" value="1"/>
</dbReference>
<sequence>MSKFKSIAWKLSGIIIGVFVLLFLIYTLSTSTILHKQSTSDAEEYAVENTQLNAKKLSERFNKTNEMLHTTKHILETLQSQGNLTTDEILAIIQNNLKKNADAMGMSAIFEKGFITLDEQLNQSLVDSQKRFIPYLYKEGSSISVEALSEYETPGVGDWYLIPKSENRAIMTEPYEYKVGGQNILITTLSVPLVSENGQFFGVLTTDLSIEFLNELVNEIKPEGGYASIISEKGNLTASSLKDELVGTNMKQLIDWEPVKQKLDNYETSKLYIESSLLNEQAFNTFAPIVLDQIDEKWSVETVVPKSKILETYNKILWITIGAAILMIILMTTVTAGFIFKQLKPLSSLQQSIEAAAKGDMTQNVGEQLIRNDEIGAVSMAYNNMLDQTNHAIHAVREAATRLNESSTHVHQAFEEIVAASEEVSLATNEIAHGASKQSEDTEETSNRMSELADQIRALSELSGNMNQLSEQTVSSTEIGMNEVIKLREHNASANEMTEKVQLQMETLSNKIGAINQVIISIHDITAQTNLLALNASIEAARAGEHGKGFAVVAEEVRNLAEQSQKETSVIQGIVQEIVDESKHTTEVIATNMQVMVEQNQSVTSTEASFSQNVELTNQMRQAIMELSAELEEMLVHKDQAMLAIQSVSAVSEETAASAEQVSASSAAQQTEVERVADSTNRMKEIAEELQTVVDRFRLE</sequence>
<dbReference type="EMBL" id="FUYJ01000010">
    <property type="protein sequence ID" value="SKB06180.1"/>
    <property type="molecule type" value="Genomic_DNA"/>
</dbReference>
<dbReference type="InterPro" id="IPR003660">
    <property type="entry name" value="HAMP_dom"/>
</dbReference>
<dbReference type="SMART" id="SM00283">
    <property type="entry name" value="MA"/>
    <property type="match status" value="1"/>
</dbReference>
<protein>
    <submittedName>
        <fullName evidence="11">Methyl-accepting chemotaxis sensory transducer with Cache sensor</fullName>
    </submittedName>
</protein>
<dbReference type="Proteomes" id="UP000190042">
    <property type="component" value="Unassembled WGS sequence"/>
</dbReference>
<feature type="transmembrane region" description="Helical" evidence="8">
    <location>
        <begin position="7"/>
        <end position="28"/>
    </location>
</feature>
<dbReference type="InterPro" id="IPR004089">
    <property type="entry name" value="MCPsignal_dom"/>
</dbReference>
<name>A0A1T4YWM2_9BACL</name>
<feature type="coiled-coil region" evidence="7">
    <location>
        <begin position="442"/>
        <end position="472"/>
    </location>
</feature>
<feature type="domain" description="Methyl-accepting transducer" evidence="9">
    <location>
        <begin position="413"/>
        <end position="670"/>
    </location>
</feature>
<feature type="domain" description="HAMP" evidence="10">
    <location>
        <begin position="340"/>
        <end position="394"/>
    </location>
</feature>
<dbReference type="GO" id="GO:0005886">
    <property type="term" value="C:plasma membrane"/>
    <property type="evidence" value="ECO:0007669"/>
    <property type="project" value="UniProtKB-SubCell"/>
</dbReference>
<dbReference type="SUPFAM" id="SSF58104">
    <property type="entry name" value="Methyl-accepting chemotaxis protein (MCP) signaling domain"/>
    <property type="match status" value="1"/>
</dbReference>
<keyword evidence="3 8" id="KW-0472">Membrane</keyword>
<dbReference type="Pfam" id="PF00672">
    <property type="entry name" value="HAMP"/>
    <property type="match status" value="1"/>
</dbReference>
<dbReference type="Gene3D" id="3.30.450.20">
    <property type="entry name" value="PAS domain"/>
    <property type="match status" value="2"/>
</dbReference>
<feature type="transmembrane region" description="Helical" evidence="8">
    <location>
        <begin position="316"/>
        <end position="340"/>
    </location>
</feature>
<dbReference type="CDD" id="cd12913">
    <property type="entry name" value="PDC1_MCP_like"/>
    <property type="match status" value="1"/>
</dbReference>
<dbReference type="GO" id="GO:0007165">
    <property type="term" value="P:signal transduction"/>
    <property type="evidence" value="ECO:0007669"/>
    <property type="project" value="UniProtKB-KW"/>
</dbReference>
<evidence type="ECO:0000256" key="7">
    <source>
        <dbReference type="SAM" id="Coils"/>
    </source>
</evidence>
<proteinExistence type="inferred from homology"/>
<keyword evidence="4 6" id="KW-0807">Transducer</keyword>
<dbReference type="Pfam" id="PF22673">
    <property type="entry name" value="MCP-like_PDC_1"/>
    <property type="match status" value="1"/>
</dbReference>
<keyword evidence="8" id="KW-0812">Transmembrane</keyword>
<evidence type="ECO:0000256" key="6">
    <source>
        <dbReference type="PROSITE-ProRule" id="PRU00284"/>
    </source>
</evidence>
<evidence type="ECO:0000256" key="1">
    <source>
        <dbReference type="ARBA" id="ARBA00004236"/>
    </source>
</evidence>
<accession>A0A1T4YWM2</accession>
<dbReference type="PANTHER" id="PTHR32089">
    <property type="entry name" value="METHYL-ACCEPTING CHEMOTAXIS PROTEIN MCPB"/>
    <property type="match status" value="1"/>
</dbReference>
<dbReference type="Gene3D" id="6.10.340.10">
    <property type="match status" value="1"/>
</dbReference>
<evidence type="ECO:0000256" key="3">
    <source>
        <dbReference type="ARBA" id="ARBA00023136"/>
    </source>
</evidence>
<organism evidence="11 12">
    <name type="scientific">Sporosarcina newyorkensis</name>
    <dbReference type="NCBI Taxonomy" id="759851"/>
    <lineage>
        <taxon>Bacteria</taxon>
        <taxon>Bacillati</taxon>
        <taxon>Bacillota</taxon>
        <taxon>Bacilli</taxon>
        <taxon>Bacillales</taxon>
        <taxon>Caryophanaceae</taxon>
        <taxon>Sporosarcina</taxon>
    </lineage>
</organism>
<gene>
    <name evidence="11" type="ORF">SAMN04244570_0122</name>
</gene>
<comment type="similarity">
    <text evidence="5">Belongs to the methyl-accepting chemotaxis (MCP) protein family.</text>
</comment>
<keyword evidence="12" id="KW-1185">Reference proteome</keyword>
<reference evidence="12" key="1">
    <citation type="submission" date="2017-02" db="EMBL/GenBank/DDBJ databases">
        <authorList>
            <person name="Varghese N."/>
            <person name="Submissions S."/>
        </authorList>
    </citation>
    <scope>NUCLEOTIDE SEQUENCE [LARGE SCALE GENOMIC DNA]</scope>
    <source>
        <strain evidence="12">DSM 23966</strain>
    </source>
</reference>
<dbReference type="AlphaFoldDB" id="A0A1T4YWM2"/>
<keyword evidence="2" id="KW-1003">Cell membrane</keyword>
<dbReference type="PROSITE" id="PS50885">
    <property type="entry name" value="HAMP"/>
    <property type="match status" value="1"/>
</dbReference>
<evidence type="ECO:0000313" key="11">
    <source>
        <dbReference type="EMBL" id="SKB06180.1"/>
    </source>
</evidence>
<evidence type="ECO:0000256" key="4">
    <source>
        <dbReference type="ARBA" id="ARBA00023224"/>
    </source>
</evidence>
<dbReference type="PROSITE" id="PS50111">
    <property type="entry name" value="CHEMOTAXIS_TRANSDUC_2"/>
    <property type="match status" value="1"/>
</dbReference>
<keyword evidence="7" id="KW-0175">Coiled coil</keyword>
<evidence type="ECO:0000256" key="2">
    <source>
        <dbReference type="ARBA" id="ARBA00022475"/>
    </source>
</evidence>
<dbReference type="CDD" id="cd06225">
    <property type="entry name" value="HAMP"/>
    <property type="match status" value="1"/>
</dbReference>
<evidence type="ECO:0000259" key="10">
    <source>
        <dbReference type="PROSITE" id="PS50885"/>
    </source>
</evidence>
<keyword evidence="8" id="KW-1133">Transmembrane helix</keyword>